<dbReference type="AlphaFoldDB" id="A0AA97K706"/>
<name>A0AA97K706_EUBMA</name>
<dbReference type="InterPro" id="IPR000337">
    <property type="entry name" value="GPCR_3"/>
</dbReference>
<evidence type="ECO:0000313" key="14">
    <source>
        <dbReference type="Proteomes" id="UP001190640"/>
    </source>
</evidence>
<evidence type="ECO:0000259" key="13">
    <source>
        <dbReference type="PROSITE" id="PS50259"/>
    </source>
</evidence>
<dbReference type="RefSeq" id="XP_054850392.1">
    <property type="nucleotide sequence ID" value="XM_054994417.1"/>
</dbReference>
<dbReference type="GO" id="GO:0004930">
    <property type="term" value="F:G protein-coupled receptor activity"/>
    <property type="evidence" value="ECO:0007669"/>
    <property type="project" value="UniProtKB-KW"/>
</dbReference>
<protein>
    <submittedName>
        <fullName evidence="15">Vomeronasal type-2 receptor 26-like</fullName>
    </submittedName>
</protein>
<evidence type="ECO:0000256" key="1">
    <source>
        <dbReference type="ARBA" id="ARBA00004651"/>
    </source>
</evidence>
<keyword evidence="10" id="KW-0325">Glycoprotein</keyword>
<feature type="transmembrane region" description="Helical" evidence="12">
    <location>
        <begin position="763"/>
        <end position="784"/>
    </location>
</feature>
<dbReference type="InterPro" id="IPR000068">
    <property type="entry name" value="GPCR_3_Ca_sens_rcpt-rel"/>
</dbReference>
<evidence type="ECO:0000256" key="12">
    <source>
        <dbReference type="SAM" id="Phobius"/>
    </source>
</evidence>
<evidence type="ECO:0000313" key="15">
    <source>
        <dbReference type="RefSeq" id="XP_054850392.1"/>
    </source>
</evidence>
<keyword evidence="14" id="KW-1185">Reference proteome</keyword>
<dbReference type="Gene3D" id="2.10.50.30">
    <property type="entry name" value="GPCR, family 3, nine cysteines domain"/>
    <property type="match status" value="1"/>
</dbReference>
<keyword evidence="11" id="KW-0807">Transducer</keyword>
<keyword evidence="5" id="KW-0732">Signal</keyword>
<dbReference type="InterPro" id="IPR004073">
    <property type="entry name" value="GPCR_3_vmron_rcpt_2"/>
</dbReference>
<evidence type="ECO:0000256" key="11">
    <source>
        <dbReference type="ARBA" id="ARBA00023224"/>
    </source>
</evidence>
<dbReference type="Proteomes" id="UP001190640">
    <property type="component" value="Chromosome 12"/>
</dbReference>
<dbReference type="PRINTS" id="PR00248">
    <property type="entry name" value="GPCRMGR"/>
</dbReference>
<dbReference type="FunFam" id="2.10.50.30:FF:000002">
    <property type="entry name" value="Vomeronasal 2 receptor, h1"/>
    <property type="match status" value="1"/>
</dbReference>
<dbReference type="InterPro" id="IPR017979">
    <property type="entry name" value="GPCR_3_CS"/>
</dbReference>
<feature type="transmembrane region" description="Helical" evidence="12">
    <location>
        <begin position="694"/>
        <end position="719"/>
    </location>
</feature>
<reference evidence="15" key="1">
    <citation type="submission" date="2025-08" db="UniProtKB">
        <authorList>
            <consortium name="RefSeq"/>
        </authorList>
    </citation>
    <scope>IDENTIFICATION</scope>
    <source>
        <tissue evidence="15">Blood</tissue>
    </source>
</reference>
<keyword evidence="3" id="KW-1003">Cell membrane</keyword>
<evidence type="ECO:0000256" key="9">
    <source>
        <dbReference type="ARBA" id="ARBA00023170"/>
    </source>
</evidence>
<dbReference type="PROSITE" id="PS50259">
    <property type="entry name" value="G_PROTEIN_RECEP_F3_4"/>
    <property type="match status" value="1"/>
</dbReference>
<dbReference type="InterPro" id="IPR017978">
    <property type="entry name" value="GPCR_3_C"/>
</dbReference>
<dbReference type="InterPro" id="IPR001828">
    <property type="entry name" value="ANF_lig-bd_rcpt"/>
</dbReference>
<dbReference type="SUPFAM" id="SSF53822">
    <property type="entry name" value="Periplasmic binding protein-like I"/>
    <property type="match status" value="1"/>
</dbReference>
<feature type="transmembrane region" description="Helical" evidence="12">
    <location>
        <begin position="537"/>
        <end position="557"/>
    </location>
</feature>
<evidence type="ECO:0000256" key="3">
    <source>
        <dbReference type="ARBA" id="ARBA00022475"/>
    </source>
</evidence>
<dbReference type="CDD" id="cd15283">
    <property type="entry name" value="7tmC_V2R_pheromone"/>
    <property type="match status" value="1"/>
</dbReference>
<proteinExistence type="inferred from homology"/>
<dbReference type="GO" id="GO:0005886">
    <property type="term" value="C:plasma membrane"/>
    <property type="evidence" value="ECO:0007669"/>
    <property type="project" value="UniProtKB-SubCell"/>
</dbReference>
<keyword evidence="8 12" id="KW-0472">Membrane</keyword>
<comment type="subcellular location">
    <subcellularLocation>
        <location evidence="1">Cell membrane</location>
        <topology evidence="1">Multi-pass membrane protein</topology>
    </subcellularLocation>
</comment>
<dbReference type="PANTHER" id="PTHR24061">
    <property type="entry name" value="CALCIUM-SENSING RECEPTOR-RELATED"/>
    <property type="match status" value="1"/>
</dbReference>
<dbReference type="FunFam" id="3.40.50.2300:FF:000024">
    <property type="entry name" value="Vomeronasal 2, receptor 73"/>
    <property type="match status" value="1"/>
</dbReference>
<dbReference type="InterPro" id="IPR028082">
    <property type="entry name" value="Peripla_BP_I"/>
</dbReference>
<keyword evidence="9" id="KW-0675">Receptor</keyword>
<gene>
    <name evidence="15" type="primary">LOC129339842</name>
</gene>
<keyword evidence="6 12" id="KW-1133">Transmembrane helix</keyword>
<feature type="transmembrane region" description="Helical" evidence="12">
    <location>
        <begin position="577"/>
        <end position="595"/>
    </location>
</feature>
<evidence type="ECO:0000256" key="4">
    <source>
        <dbReference type="ARBA" id="ARBA00022692"/>
    </source>
</evidence>
<dbReference type="Pfam" id="PF01094">
    <property type="entry name" value="ANF_receptor"/>
    <property type="match status" value="1"/>
</dbReference>
<evidence type="ECO:0000256" key="6">
    <source>
        <dbReference type="ARBA" id="ARBA00022989"/>
    </source>
</evidence>
<dbReference type="PROSITE" id="PS00981">
    <property type="entry name" value="G_PROTEIN_RECEP_F3_3"/>
    <property type="match status" value="1"/>
</dbReference>
<dbReference type="KEGG" id="emc:129339842"/>
<comment type="similarity">
    <text evidence="2">Belongs to the G-protein coupled receptor 3 family.</text>
</comment>
<organism evidence="14 15">
    <name type="scientific">Eublepharis macularius</name>
    <name type="common">Leopard gecko</name>
    <name type="synonym">Cyrtodactylus macularius</name>
    <dbReference type="NCBI Taxonomy" id="481883"/>
    <lineage>
        <taxon>Eukaryota</taxon>
        <taxon>Metazoa</taxon>
        <taxon>Chordata</taxon>
        <taxon>Craniata</taxon>
        <taxon>Vertebrata</taxon>
        <taxon>Euteleostomi</taxon>
        <taxon>Lepidosauria</taxon>
        <taxon>Squamata</taxon>
        <taxon>Bifurcata</taxon>
        <taxon>Gekkota</taxon>
        <taxon>Eublepharidae</taxon>
        <taxon>Eublepharinae</taxon>
        <taxon>Eublepharis</taxon>
    </lineage>
</organism>
<dbReference type="InterPro" id="IPR011500">
    <property type="entry name" value="GPCR_3_9-Cys_dom"/>
</dbReference>
<evidence type="ECO:0000256" key="5">
    <source>
        <dbReference type="ARBA" id="ARBA00022729"/>
    </source>
</evidence>
<keyword evidence="7" id="KW-0297">G-protein coupled receptor</keyword>
<feature type="transmembrane region" description="Helical" evidence="12">
    <location>
        <begin position="731"/>
        <end position="751"/>
    </location>
</feature>
<dbReference type="PANTHER" id="PTHR24061:SF599">
    <property type="entry name" value="G-PROTEIN COUPLED RECEPTORS FAMILY 3 PROFILE DOMAIN-CONTAINING PROTEIN"/>
    <property type="match status" value="1"/>
</dbReference>
<dbReference type="Pfam" id="PF00003">
    <property type="entry name" value="7tm_3"/>
    <property type="match status" value="1"/>
</dbReference>
<evidence type="ECO:0000256" key="2">
    <source>
        <dbReference type="ARBA" id="ARBA00007242"/>
    </source>
</evidence>
<feature type="transmembrane region" description="Helical" evidence="12">
    <location>
        <begin position="607"/>
        <end position="631"/>
    </location>
</feature>
<accession>A0AA97K706</accession>
<feature type="domain" description="G-protein coupled receptors family 3 profile" evidence="13">
    <location>
        <begin position="537"/>
        <end position="801"/>
    </location>
</feature>
<keyword evidence="4 12" id="KW-0812">Transmembrane</keyword>
<dbReference type="Gene3D" id="3.40.50.2300">
    <property type="match status" value="2"/>
</dbReference>
<evidence type="ECO:0000256" key="7">
    <source>
        <dbReference type="ARBA" id="ARBA00023040"/>
    </source>
</evidence>
<sequence length="802" mass="91239">MVTKFYQHIMALVFAINEINKNPKILPNVTLGFHIYDNYYDMKMTYRTTLDMLCKLHRYFPNYECDTHKNLAAVIGGYNSEVSFRMSDILSLYKIPQLTYGLFAPKDRETKQSPFYSMVPNEAQQYMGIIWLLEHFKWTWVGLFVVDDDSGEFFLQALEPLLSQSEICLALMQKLPNSDNWNSLDSVINLFLRIYLSLGDNKVNTIIFYGDSMTLIIFNSLMFLGNPNYTENASLRKVWIMTSQVDFALTGLHRAWDFQFFHGTIAFTIHSNEIQGFQNFLQDIKPYQEQGNGFLKDFWEQAFDCVYPNLQEPMKDNETCSGEERLESLPGPLFEMHMSGHSYSIYNAIYAVAHAIRSIYSSRCNRRTTIRGQIAELQDLQPWQIHSFLQGIEFNNSAGERLSFNDKREMGGGFDIMNLVTFPNKSFQRVKIGRVNLNAPEGEEFIIHENPIVWQTSFNQGIPLSVCNGNCYPGYQKKKMEGKAFCCYDCSPCPDGKISNALDMDDCIQCPRDKYPSKDHQRCILKTISFLSFEEPLGISLVLVAVSFSLATGLVLATFIKHKETPIVKANNRDITYILLISLLLCFLSALLFIGQPRKATCFLRQAAFGIIFSVAVSCVLAKTITVVLAFMATKPGSTIRKWVGKRTTNSIVLSCSLIQAGLCSLWLATFPPFPDRHTQSLTAEVIVECNEGSITMFYIVLGYLGLLSLISLIVAFFARKLPNSFNEAKFITFSMLIFCSVWLSFVPSYLSTKGKYTVAVEIFSILSSSAGLLGCIFSPKFYIIVVRPDLNRREELIRSKN</sequence>
<dbReference type="PRINTS" id="PR01535">
    <property type="entry name" value="VOMERONASL2R"/>
</dbReference>
<dbReference type="Pfam" id="PF07562">
    <property type="entry name" value="NCD3G"/>
    <property type="match status" value="1"/>
</dbReference>
<dbReference type="InterPro" id="IPR038550">
    <property type="entry name" value="GPCR_3_9-Cys_sf"/>
</dbReference>
<feature type="transmembrane region" description="Helical" evidence="12">
    <location>
        <begin position="652"/>
        <end position="674"/>
    </location>
</feature>
<evidence type="ECO:0000256" key="8">
    <source>
        <dbReference type="ARBA" id="ARBA00023136"/>
    </source>
</evidence>
<evidence type="ECO:0000256" key="10">
    <source>
        <dbReference type="ARBA" id="ARBA00023180"/>
    </source>
</evidence>
<dbReference type="GeneID" id="129339842"/>